<gene>
    <name evidence="4" type="primary">betC</name>
    <name evidence="4" type="ORF">PSQ90_01370</name>
</gene>
<dbReference type="EMBL" id="CP118247">
    <property type="protein sequence ID" value="WDR06136.1"/>
    <property type="molecule type" value="Genomic_DNA"/>
</dbReference>
<reference evidence="4 5" key="1">
    <citation type="submission" date="2023-02" db="EMBL/GenBank/DDBJ databases">
        <title>Devosia chondri sp. nov., isolated from the phycosphere of marine algae.</title>
        <authorList>
            <person name="Kim J.M."/>
            <person name="Lee J.K."/>
            <person name="Choi B.J."/>
            <person name="Bayburt H."/>
            <person name="Jeon C.O."/>
        </authorList>
    </citation>
    <scope>NUCLEOTIDE SEQUENCE [LARGE SCALE GENOMIC DNA]</scope>
    <source>
        <strain evidence="4 5">G2-5</strain>
    </source>
</reference>
<evidence type="ECO:0000313" key="4">
    <source>
        <dbReference type="EMBL" id="WDR06136.1"/>
    </source>
</evidence>
<dbReference type="RefSeq" id="WP_282211650.1">
    <property type="nucleotide sequence ID" value="NZ_CP118247.1"/>
</dbReference>
<dbReference type="PANTHER" id="PTHR45953">
    <property type="entry name" value="IDURONATE 2-SULFATASE"/>
    <property type="match status" value="1"/>
</dbReference>
<protein>
    <submittedName>
        <fullName evidence="4">Choline-sulfatase</fullName>
        <ecNumber evidence="4">3.1.6.6</ecNumber>
    </submittedName>
</protein>
<organism evidence="4 5">
    <name type="scientific">Devosia rhodophyticola</name>
    <dbReference type="NCBI Taxonomy" id="3026423"/>
    <lineage>
        <taxon>Bacteria</taxon>
        <taxon>Pseudomonadati</taxon>
        <taxon>Pseudomonadota</taxon>
        <taxon>Alphaproteobacteria</taxon>
        <taxon>Hyphomicrobiales</taxon>
        <taxon>Devosiaceae</taxon>
        <taxon>Devosia</taxon>
    </lineage>
</organism>
<dbReference type="InterPro" id="IPR000917">
    <property type="entry name" value="Sulfatase_N"/>
</dbReference>
<accession>A0ABY7YY15</accession>
<dbReference type="Proteomes" id="UP001222118">
    <property type="component" value="Chromosome"/>
</dbReference>
<dbReference type="InterPro" id="IPR017785">
    <property type="entry name" value="Choline-sulfatase"/>
</dbReference>
<dbReference type="PANTHER" id="PTHR45953:SF1">
    <property type="entry name" value="IDURONATE 2-SULFATASE"/>
    <property type="match status" value="1"/>
</dbReference>
<dbReference type="Gene3D" id="3.40.720.10">
    <property type="entry name" value="Alkaline Phosphatase, subunit A"/>
    <property type="match status" value="1"/>
</dbReference>
<keyword evidence="1" id="KW-0479">Metal-binding</keyword>
<dbReference type="GO" id="GO:0047753">
    <property type="term" value="F:choline-sulfatase activity"/>
    <property type="evidence" value="ECO:0007669"/>
    <property type="project" value="UniProtKB-EC"/>
</dbReference>
<evidence type="ECO:0000256" key="2">
    <source>
        <dbReference type="ARBA" id="ARBA00022801"/>
    </source>
</evidence>
<dbReference type="EC" id="3.1.6.6" evidence="4"/>
<evidence type="ECO:0000256" key="1">
    <source>
        <dbReference type="ARBA" id="ARBA00022723"/>
    </source>
</evidence>
<keyword evidence="2 4" id="KW-0378">Hydrolase</keyword>
<dbReference type="NCBIfam" id="TIGR03417">
    <property type="entry name" value="chol_sulfatase"/>
    <property type="match status" value="1"/>
</dbReference>
<evidence type="ECO:0000259" key="3">
    <source>
        <dbReference type="Pfam" id="PF00884"/>
    </source>
</evidence>
<evidence type="ECO:0000313" key="5">
    <source>
        <dbReference type="Proteomes" id="UP001222118"/>
    </source>
</evidence>
<sequence length="508" mass="56862">MIKARQPNFLFLIVDQMSHFVLPVAQPSYRKAAQKAVAPNIAKLAAGGRVFTDCYTASPLCAPARASLATGTHVRRHRVCTNGDEFSASLPTYMHGLQSIGYRTTVSGKTHSIGPDQLHGFDDRQTTDIYPSDFIWSRDWDLPVKHDPGTSVDKLESSGLCRTNMQINYDTETKNRAVEFLQGHALDAKEKPFFMMVSFTQPHEPFQTLPKYWELYDDANIQTPSRVGQGDGDAHPYNRMLQIYHGIDRNAPDEERTRVSIRAHLGMISHVDDYIGQVLETLETLKMSDDTIVIFTSDHGEMLGAHDMWFKRTFYEESAHVPLIISWPGQVAPGVSSAVVSHVDLAPTILDLAGLEPKRAGLDFDGDSLKRILLAGEDPDWRGTALIDYFGDGTNTPMFMLRDGDWKLVAFLDFEPILYNLAEDPEEGTNLANRPEHSGRVSKMLGQIFADFDAKDFVEEIKEAQKTRIFIQNGRNQSETSGGAWDYQPHRDATKQYVRTAVNAGSSC</sequence>
<keyword evidence="5" id="KW-1185">Reference proteome</keyword>
<dbReference type="SUPFAM" id="SSF53649">
    <property type="entry name" value="Alkaline phosphatase-like"/>
    <property type="match status" value="1"/>
</dbReference>
<proteinExistence type="predicted"/>
<name>A0ABY7YY15_9HYPH</name>
<dbReference type="InterPro" id="IPR017850">
    <property type="entry name" value="Alkaline_phosphatase_core_sf"/>
</dbReference>
<dbReference type="Pfam" id="PF00884">
    <property type="entry name" value="Sulfatase"/>
    <property type="match status" value="1"/>
</dbReference>
<feature type="domain" description="Sulfatase N-terminal" evidence="3">
    <location>
        <begin position="7"/>
        <end position="354"/>
    </location>
</feature>